<dbReference type="InterPro" id="IPR050131">
    <property type="entry name" value="Peptidase_S8_subtilisin-like"/>
</dbReference>
<name>A0A852UNR3_9ACTN</name>
<feature type="region of interest" description="Disordered" evidence="7">
    <location>
        <begin position="379"/>
        <end position="398"/>
    </location>
</feature>
<dbReference type="Gene3D" id="3.40.50.200">
    <property type="entry name" value="Peptidase S8/S53 domain"/>
    <property type="match status" value="1"/>
</dbReference>
<feature type="signal peptide" evidence="8">
    <location>
        <begin position="1"/>
        <end position="24"/>
    </location>
</feature>
<dbReference type="Pfam" id="PF00082">
    <property type="entry name" value="Peptidase_S8"/>
    <property type="match status" value="1"/>
</dbReference>
<keyword evidence="11" id="KW-1185">Reference proteome</keyword>
<sequence length="597" mass="61452">MSRWSRNLSGVTAVVALASTLAVGGPPGASSAETGRLRDYLVFYPGGGHDRAVAAIGAAGGTATATEPRLGYVAARGPGDRFVERLAASGAVAGVSSDRAIGFAASAPALPAGASASAFAATGPRAPRDSRTGGAGHTAGAASRTGHAGRAARSASRIGLITQPASRTGRAAPAAEPLASRQWDMKMIGATATGSHATAPGSRKVLVGVIDTGIDGKHPDIAPNFDRALSRNFVTDRPKDSTGATLDGPCEFTGCKDPVDWDDDGHGTHVASTIASPVNGLGVAGVAPGVTLVNLRAGQDSGLFFLKPSLDALTYAADAGIDVVNMSYYIDPWLFNCRANPADSKAEQLEQRGVITGMQRALDYARKRGVTLISALGNESTDLGRPRTDTESPDYPADAQRTRRIDNSCLNVPAESKGVISVAALGPSKRKAYYSDYGVEQTDLAAPGGDELDGRGIDETRTILAAAPEHALRAQGLISRDGRPTSPSVIRDCHGGTCAYYQYLAGTSMAAPHATGVAAILISRFGKPGKGGLTMPPADVQRLLYATASKRSCPSPRRFVYHTGGAGDAQTCEGTRDRNGFYGRGIVDAARAATVRP</sequence>
<evidence type="ECO:0000259" key="9">
    <source>
        <dbReference type="Pfam" id="PF00082"/>
    </source>
</evidence>
<dbReference type="Proteomes" id="UP000576393">
    <property type="component" value="Unassembled WGS sequence"/>
</dbReference>
<feature type="active site" description="Charge relay system" evidence="5">
    <location>
        <position position="211"/>
    </location>
</feature>
<dbReference type="PROSITE" id="PS00136">
    <property type="entry name" value="SUBTILASE_ASP"/>
    <property type="match status" value="1"/>
</dbReference>
<feature type="active site" description="Charge relay system" evidence="5">
    <location>
        <position position="508"/>
    </location>
</feature>
<dbReference type="SUPFAM" id="SSF52743">
    <property type="entry name" value="Subtilisin-like"/>
    <property type="match status" value="1"/>
</dbReference>
<evidence type="ECO:0000256" key="4">
    <source>
        <dbReference type="ARBA" id="ARBA00022825"/>
    </source>
</evidence>
<feature type="domain" description="Peptidase S8/S53" evidence="9">
    <location>
        <begin position="203"/>
        <end position="551"/>
    </location>
</feature>
<comment type="similarity">
    <text evidence="1 5 6">Belongs to the peptidase S8 family.</text>
</comment>
<accession>A0A852UNR3</accession>
<dbReference type="PANTHER" id="PTHR43806">
    <property type="entry name" value="PEPTIDASE S8"/>
    <property type="match status" value="1"/>
</dbReference>
<evidence type="ECO:0000256" key="5">
    <source>
        <dbReference type="PROSITE-ProRule" id="PRU01240"/>
    </source>
</evidence>
<proteinExistence type="inferred from homology"/>
<evidence type="ECO:0000256" key="7">
    <source>
        <dbReference type="SAM" id="MobiDB-lite"/>
    </source>
</evidence>
<feature type="chain" id="PRO_5038866979" evidence="8">
    <location>
        <begin position="25"/>
        <end position="597"/>
    </location>
</feature>
<evidence type="ECO:0000256" key="6">
    <source>
        <dbReference type="RuleBase" id="RU003355"/>
    </source>
</evidence>
<keyword evidence="2 5" id="KW-0645">Protease</keyword>
<evidence type="ECO:0000313" key="10">
    <source>
        <dbReference type="EMBL" id="NYF38642.1"/>
    </source>
</evidence>
<dbReference type="PROSITE" id="PS00138">
    <property type="entry name" value="SUBTILASE_SER"/>
    <property type="match status" value="1"/>
</dbReference>
<evidence type="ECO:0000256" key="3">
    <source>
        <dbReference type="ARBA" id="ARBA00022801"/>
    </source>
</evidence>
<dbReference type="GO" id="GO:0004252">
    <property type="term" value="F:serine-type endopeptidase activity"/>
    <property type="evidence" value="ECO:0007669"/>
    <property type="project" value="UniProtKB-UniRule"/>
</dbReference>
<organism evidence="10 11">
    <name type="scientific">Streptosporangium sandarakinum</name>
    <dbReference type="NCBI Taxonomy" id="1260955"/>
    <lineage>
        <taxon>Bacteria</taxon>
        <taxon>Bacillati</taxon>
        <taxon>Actinomycetota</taxon>
        <taxon>Actinomycetes</taxon>
        <taxon>Streptosporangiales</taxon>
        <taxon>Streptosporangiaceae</taxon>
        <taxon>Streptosporangium</taxon>
    </lineage>
</organism>
<protein>
    <submittedName>
        <fullName evidence="10">Subtilisin family serine protease</fullName>
    </submittedName>
</protein>
<dbReference type="AlphaFoldDB" id="A0A852UNR3"/>
<feature type="compositionally biased region" description="Low complexity" evidence="7">
    <location>
        <begin position="138"/>
        <end position="155"/>
    </location>
</feature>
<dbReference type="PROSITE" id="PS51892">
    <property type="entry name" value="SUBTILASE"/>
    <property type="match status" value="1"/>
</dbReference>
<evidence type="ECO:0000313" key="11">
    <source>
        <dbReference type="Proteomes" id="UP000576393"/>
    </source>
</evidence>
<dbReference type="InterPro" id="IPR000209">
    <property type="entry name" value="Peptidase_S8/S53_dom"/>
</dbReference>
<keyword evidence="8" id="KW-0732">Signal</keyword>
<evidence type="ECO:0000256" key="2">
    <source>
        <dbReference type="ARBA" id="ARBA00022670"/>
    </source>
</evidence>
<reference evidence="10 11" key="1">
    <citation type="submission" date="2020-07" db="EMBL/GenBank/DDBJ databases">
        <title>Sequencing the genomes of 1000 actinobacteria strains.</title>
        <authorList>
            <person name="Klenk H.-P."/>
        </authorList>
    </citation>
    <scope>NUCLEOTIDE SEQUENCE [LARGE SCALE GENOMIC DNA]</scope>
    <source>
        <strain evidence="10 11">DSM 45763</strain>
    </source>
</reference>
<evidence type="ECO:0000256" key="8">
    <source>
        <dbReference type="SAM" id="SignalP"/>
    </source>
</evidence>
<keyword evidence="3 5" id="KW-0378">Hydrolase</keyword>
<dbReference type="InterPro" id="IPR015500">
    <property type="entry name" value="Peptidase_S8_subtilisin-rel"/>
</dbReference>
<dbReference type="GO" id="GO:0006508">
    <property type="term" value="P:proteolysis"/>
    <property type="evidence" value="ECO:0007669"/>
    <property type="project" value="UniProtKB-KW"/>
</dbReference>
<dbReference type="InterPro" id="IPR023827">
    <property type="entry name" value="Peptidase_S8_Asp-AS"/>
</dbReference>
<keyword evidence="4 5" id="KW-0720">Serine protease</keyword>
<dbReference type="PRINTS" id="PR00723">
    <property type="entry name" value="SUBTILISIN"/>
</dbReference>
<dbReference type="RefSeq" id="WP_179818348.1">
    <property type="nucleotide sequence ID" value="NZ_JACCCO010000001.1"/>
</dbReference>
<dbReference type="EMBL" id="JACCCO010000001">
    <property type="protein sequence ID" value="NYF38642.1"/>
    <property type="molecule type" value="Genomic_DNA"/>
</dbReference>
<dbReference type="InterPro" id="IPR023828">
    <property type="entry name" value="Peptidase_S8_Ser-AS"/>
</dbReference>
<dbReference type="PROSITE" id="PS00137">
    <property type="entry name" value="SUBTILASE_HIS"/>
    <property type="match status" value="1"/>
</dbReference>
<feature type="region of interest" description="Disordered" evidence="7">
    <location>
        <begin position="120"/>
        <end position="155"/>
    </location>
</feature>
<dbReference type="PANTHER" id="PTHR43806:SF11">
    <property type="entry name" value="CEREVISIN-RELATED"/>
    <property type="match status" value="1"/>
</dbReference>
<dbReference type="InterPro" id="IPR022398">
    <property type="entry name" value="Peptidase_S8_His-AS"/>
</dbReference>
<gene>
    <name evidence="10" type="ORF">HDA43_000801</name>
</gene>
<feature type="active site" description="Charge relay system" evidence="5">
    <location>
        <position position="266"/>
    </location>
</feature>
<dbReference type="InterPro" id="IPR036852">
    <property type="entry name" value="Peptidase_S8/S53_dom_sf"/>
</dbReference>
<comment type="caution">
    <text evidence="10">The sequence shown here is derived from an EMBL/GenBank/DDBJ whole genome shotgun (WGS) entry which is preliminary data.</text>
</comment>
<evidence type="ECO:0000256" key="1">
    <source>
        <dbReference type="ARBA" id="ARBA00011073"/>
    </source>
</evidence>